<dbReference type="GO" id="GO:0015937">
    <property type="term" value="P:coenzyme A biosynthetic process"/>
    <property type="evidence" value="ECO:0007669"/>
    <property type="project" value="UniProtKB-UniRule"/>
</dbReference>
<comment type="catalytic activity">
    <reaction evidence="5">
        <text>3'-dephospho-CoA + ATP = ADP + CoA + H(+)</text>
        <dbReference type="Rhea" id="RHEA:18245"/>
        <dbReference type="ChEBI" id="CHEBI:15378"/>
        <dbReference type="ChEBI" id="CHEBI:30616"/>
        <dbReference type="ChEBI" id="CHEBI:57287"/>
        <dbReference type="ChEBI" id="CHEBI:57328"/>
        <dbReference type="ChEBI" id="CHEBI:456216"/>
        <dbReference type="EC" id="2.7.1.24"/>
    </reaction>
</comment>
<organism evidence="7 8">
    <name type="scientific">Candidatus Vallotiella hemipterorum</name>
    <dbReference type="NCBI Taxonomy" id="1177213"/>
    <lineage>
        <taxon>Bacteria</taxon>
        <taxon>Pseudomonadati</taxon>
        <taxon>Pseudomonadota</taxon>
        <taxon>Betaproteobacteria</taxon>
        <taxon>Burkholderiales</taxon>
        <taxon>Burkholderiaceae</taxon>
        <taxon>Candidatus Vallotiella</taxon>
    </lineage>
</organism>
<reference evidence="7" key="1">
    <citation type="submission" date="2021-06" db="EMBL/GenBank/DDBJ databases">
        <authorList>
            <person name="Szabo G."/>
        </authorList>
    </citation>
    <scope>NUCLEOTIDE SEQUENCE</scope>
    <source>
        <strain evidence="7">MYVALT</strain>
    </source>
</reference>
<dbReference type="EMBL" id="OU343031">
    <property type="protein sequence ID" value="CAG7599444.1"/>
    <property type="molecule type" value="Genomic_DNA"/>
</dbReference>
<dbReference type="GO" id="GO:0004140">
    <property type="term" value="F:dephospho-CoA kinase activity"/>
    <property type="evidence" value="ECO:0007669"/>
    <property type="project" value="UniProtKB-UniRule"/>
</dbReference>
<dbReference type="Pfam" id="PF01121">
    <property type="entry name" value="CoaE"/>
    <property type="match status" value="1"/>
</dbReference>
<dbReference type="NCBIfam" id="TIGR00152">
    <property type="entry name" value="dephospho-CoA kinase"/>
    <property type="match status" value="1"/>
</dbReference>
<keyword evidence="2 5" id="KW-0547">Nucleotide-binding</keyword>
<accession>A0A916NLJ3</accession>
<keyword evidence="3 5" id="KW-0067">ATP-binding</keyword>
<proteinExistence type="inferred from homology"/>
<keyword evidence="8" id="KW-1185">Reference proteome</keyword>
<keyword evidence="5 7" id="KW-0808">Transferase</keyword>
<evidence type="ECO:0000313" key="8">
    <source>
        <dbReference type="Proteomes" id="UP000693996"/>
    </source>
</evidence>
<protein>
    <recommendedName>
        <fullName evidence="5 6">Dephospho-CoA kinase</fullName>
        <ecNumber evidence="5 6">2.7.1.24</ecNumber>
    </recommendedName>
    <alternativeName>
        <fullName evidence="5">Dephosphocoenzyme A kinase</fullName>
    </alternativeName>
</protein>
<comment type="similarity">
    <text evidence="1 5">Belongs to the CoaE family.</text>
</comment>
<evidence type="ECO:0000313" key="7">
    <source>
        <dbReference type="EMBL" id="CAG7599444.1"/>
    </source>
</evidence>
<dbReference type="InterPro" id="IPR001977">
    <property type="entry name" value="Depp_CoAkinase"/>
</dbReference>
<dbReference type="GO" id="GO:0005524">
    <property type="term" value="F:ATP binding"/>
    <property type="evidence" value="ECO:0007669"/>
    <property type="project" value="UniProtKB-UniRule"/>
</dbReference>
<comment type="function">
    <text evidence="5">Catalyzes the phosphorylation of the 3'-hydroxyl group of dephosphocoenzyme A to form coenzyme A.</text>
</comment>
<keyword evidence="4 5" id="KW-0173">Coenzyme A biosynthesis</keyword>
<keyword evidence="5" id="KW-0963">Cytoplasm</keyword>
<dbReference type="AlphaFoldDB" id="A0A916NLJ3"/>
<evidence type="ECO:0000256" key="4">
    <source>
        <dbReference type="ARBA" id="ARBA00022993"/>
    </source>
</evidence>
<comment type="subcellular location">
    <subcellularLocation>
        <location evidence="5">Cytoplasm</location>
    </subcellularLocation>
</comment>
<dbReference type="PROSITE" id="PS51219">
    <property type="entry name" value="DPCK"/>
    <property type="match status" value="1"/>
</dbReference>
<dbReference type="PANTHER" id="PTHR10695:SF46">
    <property type="entry name" value="BIFUNCTIONAL COENZYME A SYNTHASE-RELATED"/>
    <property type="match status" value="1"/>
</dbReference>
<dbReference type="InterPro" id="IPR027417">
    <property type="entry name" value="P-loop_NTPase"/>
</dbReference>
<gene>
    <name evidence="5 7" type="primary">coaE</name>
    <name evidence="7" type="ORF">MYVALT_F_00190</name>
</gene>
<name>A0A916NLJ3_9BURK</name>
<dbReference type="EC" id="2.7.1.24" evidence="5 6"/>
<dbReference type="KEGG" id="vtr:MYVALT_F_00190"/>
<dbReference type="Gene3D" id="3.40.50.300">
    <property type="entry name" value="P-loop containing nucleotide triphosphate hydrolases"/>
    <property type="match status" value="1"/>
</dbReference>
<sequence>MTMFKVGLTGGIGSGKTTVANTFAAYGVPIVDTDLIAHRVTASGGTAMHSIREQFGSTFITTEGAMNRTKMRELVFNNAQAKQLLESILHPLIRIEMDREMQAISGPYVICVVPLLAEEGNWRKRVDRFLVVDCAVQTQVANVIRRNSFTCKQVQAIIASQATRQTRLAVADDILINEINRSLLPQIALLHQLYLYLARCSIPLQRRILSNV</sequence>
<dbReference type="HAMAP" id="MF_00376">
    <property type="entry name" value="Dephospho_CoA_kinase"/>
    <property type="match status" value="1"/>
</dbReference>
<evidence type="ECO:0000256" key="3">
    <source>
        <dbReference type="ARBA" id="ARBA00022840"/>
    </source>
</evidence>
<keyword evidence="5 7" id="KW-0418">Kinase</keyword>
<dbReference type="GO" id="GO:0005737">
    <property type="term" value="C:cytoplasm"/>
    <property type="evidence" value="ECO:0007669"/>
    <property type="project" value="UniProtKB-SubCell"/>
</dbReference>
<dbReference type="SUPFAM" id="SSF52540">
    <property type="entry name" value="P-loop containing nucleoside triphosphate hydrolases"/>
    <property type="match status" value="1"/>
</dbReference>
<evidence type="ECO:0000256" key="6">
    <source>
        <dbReference type="NCBIfam" id="TIGR00152"/>
    </source>
</evidence>
<evidence type="ECO:0000256" key="1">
    <source>
        <dbReference type="ARBA" id="ARBA00009018"/>
    </source>
</evidence>
<evidence type="ECO:0000256" key="5">
    <source>
        <dbReference type="HAMAP-Rule" id="MF_00376"/>
    </source>
</evidence>
<dbReference type="CDD" id="cd02022">
    <property type="entry name" value="DPCK"/>
    <property type="match status" value="1"/>
</dbReference>
<dbReference type="PANTHER" id="PTHR10695">
    <property type="entry name" value="DEPHOSPHO-COA KINASE-RELATED"/>
    <property type="match status" value="1"/>
</dbReference>
<dbReference type="Proteomes" id="UP000693996">
    <property type="component" value="Chromosome"/>
</dbReference>
<evidence type="ECO:0000256" key="2">
    <source>
        <dbReference type="ARBA" id="ARBA00022741"/>
    </source>
</evidence>
<feature type="binding site" evidence="5">
    <location>
        <begin position="13"/>
        <end position="18"/>
    </location>
    <ligand>
        <name>ATP</name>
        <dbReference type="ChEBI" id="CHEBI:30616"/>
    </ligand>
</feature>
<comment type="pathway">
    <text evidence="5">Cofactor biosynthesis; coenzyme A biosynthesis; CoA from (R)-pantothenate: step 5/5.</text>
</comment>